<reference evidence="1 2" key="1">
    <citation type="journal article" date="1999" name="J. Cancer Res. Clin. Oncol.">
        <title>Genomic studies of the Lucke tumor herpesvirus (RaHV-1).</title>
        <authorList>
            <person name="Davison A.J."/>
            <person name="Sauerbier W."/>
            <person name="Dolan A."/>
            <person name="Addison C."/>
            <person name="McKinnell R.G."/>
        </authorList>
    </citation>
    <scope>NUCLEOTIDE SEQUENCE [LARGE SCALE GENOMIC DNA]</scope>
    <source>
        <strain evidence="1 2">McKinnell</strain>
    </source>
</reference>
<organism evidence="2">
    <name type="scientific">Ranid herpesvirus 1</name>
    <name type="common">Lucke tumor herpesvirus</name>
    <dbReference type="NCBI Taxonomy" id="85655"/>
    <lineage>
        <taxon>Viruses</taxon>
        <taxon>Duplodnaviria</taxon>
        <taxon>Heunggongvirae</taxon>
        <taxon>Peploviricota</taxon>
        <taxon>Herviviricetes</taxon>
        <taxon>Herpesvirales</taxon>
        <taxon>Alloherpesviridae</taxon>
        <taxon>Batravirus</taxon>
        <taxon>Batravirus ranidallo1</taxon>
    </lineage>
</organism>
<dbReference type="RefSeq" id="YP_656743.1">
    <property type="nucleotide sequence ID" value="NC_008211.1"/>
</dbReference>
<dbReference type="Proteomes" id="UP000011238">
    <property type="component" value="Segment"/>
</dbReference>
<proteinExistence type="predicted"/>
<accession>Q9YQX9</accession>
<sequence length="534" mass="59142">MAEADLGSHPEYLFSTGLAHEYQCLARARIALLGNPGAAVLEPPNGFIYDSGQASTESSALALYCVLLRDALQSACDDAERNVVRTGLVSLLDYDTRMADVLCYYCARPATDTLRILSELRSFWVYALRTPLVPPHIDDLRTCFFCLSDDRRVKNIAMFCARVRANICVHYHAPVVELASRPLGSHPAVHRGNEAPVLPSVFVSDAAVLTWQSENDEAALEARVHNDDERRAALVAHRDTALRERLTSGRGTDVLRVVRQRTRQLKMERRANELARNIKVCGEALEAFHSPRYFTPTPFFVLHMMNRRAAHAARVQEELCGAALPPTAGRCVAKLKDMLRTADVTHLRAEIVNAFYLFAFPPPFVYRAQRAAVAPRYSFVDLLFGAGVNSASIAALRNFLREADLAAYRGVACPAPHDPYTVLLWSVVNIFSYFVLFNRGERTWRRSDDVAFHTLAEGFVHLPGCGWGILYVRPGATPRVWLASPQNLYACLADHLVLVEMHGGGFGKPSKGGIHGGSTAIVCARGEEGHHYDD</sequence>
<dbReference type="EMBL" id="DQ665917">
    <property type="protein sequence ID" value="AAD12286.1"/>
    <property type="molecule type" value="Genomic_DNA"/>
</dbReference>
<evidence type="ECO:0000313" key="1">
    <source>
        <dbReference type="EMBL" id="AAD12286.1"/>
    </source>
</evidence>
<reference evidence="1 2" key="2">
    <citation type="journal article" date="2006" name="J. Gen. Virol.">
        <title>Genome sequences of two frog herpesviruses.</title>
        <authorList>
            <person name="Davison A.J."/>
            <person name="Cunningham C."/>
            <person name="Sauerbier W."/>
            <person name="McKinnell R.G."/>
        </authorList>
    </citation>
    <scope>NUCLEOTIDE SEQUENCE [LARGE SCALE GENOMIC DNA]</scope>
    <source>
        <strain evidence="1 2">McKinnell</strain>
    </source>
</reference>
<evidence type="ECO:0000313" key="2">
    <source>
        <dbReference type="Proteomes" id="UP000011238"/>
    </source>
</evidence>
<dbReference type="KEGG" id="vg:5141336"/>
<keyword evidence="2" id="KW-1185">Reference proteome</keyword>
<name>Q9YQX9_9VIRU</name>
<protein>
    <submittedName>
        <fullName evidence="1">ORF88</fullName>
    </submittedName>
</protein>
<dbReference type="GeneID" id="5141336"/>